<keyword evidence="2" id="KW-1185">Reference proteome</keyword>
<dbReference type="RefSeq" id="WP_381170438.1">
    <property type="nucleotide sequence ID" value="NZ_JBHSFK010000007.1"/>
</dbReference>
<reference evidence="2" key="1">
    <citation type="journal article" date="2019" name="Int. J. Syst. Evol. Microbiol.">
        <title>The Global Catalogue of Microorganisms (GCM) 10K type strain sequencing project: providing services to taxonomists for standard genome sequencing and annotation.</title>
        <authorList>
            <consortium name="The Broad Institute Genomics Platform"/>
            <consortium name="The Broad Institute Genome Sequencing Center for Infectious Disease"/>
            <person name="Wu L."/>
            <person name="Ma J."/>
        </authorList>
    </citation>
    <scope>NUCLEOTIDE SEQUENCE [LARGE SCALE GENOMIC DNA]</scope>
    <source>
        <strain evidence="2">CGMCC 4.7177</strain>
    </source>
</reference>
<comment type="caution">
    <text evidence="1">The sequence shown here is derived from an EMBL/GenBank/DDBJ whole genome shotgun (WGS) entry which is preliminary data.</text>
</comment>
<name>A0ABV9AN78_9ACTN</name>
<dbReference type="Proteomes" id="UP001595839">
    <property type="component" value="Unassembled WGS sequence"/>
</dbReference>
<organism evidence="1 2">
    <name type="scientific">Streptomyces vulcanius</name>
    <dbReference type="NCBI Taxonomy" id="1441876"/>
    <lineage>
        <taxon>Bacteria</taxon>
        <taxon>Bacillati</taxon>
        <taxon>Actinomycetota</taxon>
        <taxon>Actinomycetes</taxon>
        <taxon>Kitasatosporales</taxon>
        <taxon>Streptomycetaceae</taxon>
        <taxon>Streptomyces</taxon>
    </lineage>
</organism>
<evidence type="ECO:0000313" key="2">
    <source>
        <dbReference type="Proteomes" id="UP001595839"/>
    </source>
</evidence>
<proteinExistence type="predicted"/>
<evidence type="ECO:0000313" key="1">
    <source>
        <dbReference type="EMBL" id="MFC4500547.1"/>
    </source>
</evidence>
<dbReference type="EMBL" id="JBHSFK010000007">
    <property type="protein sequence ID" value="MFC4500547.1"/>
    <property type="molecule type" value="Genomic_DNA"/>
</dbReference>
<gene>
    <name evidence="1" type="ORF">ACFPIH_13565</name>
</gene>
<protein>
    <submittedName>
        <fullName evidence="1">Uncharacterized protein</fullName>
    </submittedName>
</protein>
<sequence>MPLPTAPTVLDLYSDAELLREICETVIWGPPPESTEDCSLFIATLRVNLRHLLPLIEERQPQMRGEWKGVASHVVGRARLIAGPQVTEPLADLAQDLAVLCRALLTLYERPVPGVPDASGA</sequence>
<accession>A0ABV9AN78</accession>